<reference evidence="2 3" key="1">
    <citation type="submission" date="2023-08" db="EMBL/GenBank/DDBJ databases">
        <title>Black Yeasts Isolated from many extreme environments.</title>
        <authorList>
            <person name="Coleine C."/>
            <person name="Stajich J.E."/>
            <person name="Selbmann L."/>
        </authorList>
    </citation>
    <scope>NUCLEOTIDE SEQUENCE [LARGE SCALE GENOMIC DNA]</scope>
    <source>
        <strain evidence="2 3">CCFEE 5935</strain>
    </source>
</reference>
<accession>A0AAV9NUU7</accession>
<dbReference type="RefSeq" id="XP_064653758.1">
    <property type="nucleotide sequence ID" value="XM_064808036.1"/>
</dbReference>
<evidence type="ECO:0000313" key="2">
    <source>
        <dbReference type="EMBL" id="KAK5163233.1"/>
    </source>
</evidence>
<dbReference type="EMBL" id="JAVRRT010000027">
    <property type="protein sequence ID" value="KAK5163233.1"/>
    <property type="molecule type" value="Genomic_DNA"/>
</dbReference>
<dbReference type="Proteomes" id="UP001337655">
    <property type="component" value="Unassembled WGS sequence"/>
</dbReference>
<dbReference type="PANTHER" id="PTHR42085">
    <property type="entry name" value="F-BOX DOMAIN-CONTAINING PROTEIN"/>
    <property type="match status" value="1"/>
</dbReference>
<sequence length="255" mass="28441">MAPTGSNPENGDPDGDIIAHMATGSGSLEMHDKTDNPATAIARTEKERAAREKHNDANCRLLGLCAELRNKIFFEVVEHRRQDYVESNGFHPSSPPLLQTCRGLRSETVPIFYGSNTIVLIIYPKRNNEDGRRKEAFAWTESLSNDALPQLRRVYLFSRLPCECNTPSRKFFLASLGVTSQGRGRLELEILMPSEYSLGSVEAGGHNCRLCYQDVQVAAAKARRDAEIVLRRMNLEEGSAAYRSALLELIKCVEV</sequence>
<proteinExistence type="predicted"/>
<keyword evidence="3" id="KW-1185">Reference proteome</keyword>
<dbReference type="GeneID" id="89932144"/>
<comment type="caution">
    <text evidence="2">The sequence shown here is derived from an EMBL/GenBank/DDBJ whole genome shotgun (WGS) entry which is preliminary data.</text>
</comment>
<dbReference type="AlphaFoldDB" id="A0AAV9NUU7"/>
<dbReference type="PANTHER" id="PTHR42085:SF1">
    <property type="entry name" value="F-BOX DOMAIN-CONTAINING PROTEIN"/>
    <property type="match status" value="1"/>
</dbReference>
<name>A0AAV9NUU7_9PEZI</name>
<evidence type="ECO:0000313" key="3">
    <source>
        <dbReference type="Proteomes" id="UP001337655"/>
    </source>
</evidence>
<dbReference type="InterPro" id="IPR038883">
    <property type="entry name" value="AN11006-like"/>
</dbReference>
<gene>
    <name evidence="2" type="ORF">LTR77_010819</name>
</gene>
<protein>
    <submittedName>
        <fullName evidence="2">Uncharacterized protein</fullName>
    </submittedName>
</protein>
<evidence type="ECO:0000256" key="1">
    <source>
        <dbReference type="SAM" id="MobiDB-lite"/>
    </source>
</evidence>
<feature type="region of interest" description="Disordered" evidence="1">
    <location>
        <begin position="1"/>
        <end position="20"/>
    </location>
</feature>
<organism evidence="2 3">
    <name type="scientific">Saxophila tyrrhenica</name>
    <dbReference type="NCBI Taxonomy" id="1690608"/>
    <lineage>
        <taxon>Eukaryota</taxon>
        <taxon>Fungi</taxon>
        <taxon>Dikarya</taxon>
        <taxon>Ascomycota</taxon>
        <taxon>Pezizomycotina</taxon>
        <taxon>Dothideomycetes</taxon>
        <taxon>Dothideomycetidae</taxon>
        <taxon>Mycosphaerellales</taxon>
        <taxon>Extremaceae</taxon>
        <taxon>Saxophila</taxon>
    </lineage>
</organism>